<feature type="compositionally biased region" description="Low complexity" evidence="1">
    <location>
        <begin position="1"/>
        <end position="13"/>
    </location>
</feature>
<feature type="transmembrane region" description="Helical" evidence="2">
    <location>
        <begin position="254"/>
        <end position="275"/>
    </location>
</feature>
<keyword evidence="2" id="KW-1133">Transmembrane helix</keyword>
<evidence type="ECO:0000256" key="1">
    <source>
        <dbReference type="SAM" id="MobiDB-lite"/>
    </source>
</evidence>
<feature type="region of interest" description="Disordered" evidence="1">
    <location>
        <begin position="1"/>
        <end position="20"/>
    </location>
</feature>
<evidence type="ECO:0000256" key="2">
    <source>
        <dbReference type="SAM" id="Phobius"/>
    </source>
</evidence>
<keyword evidence="2" id="KW-0812">Transmembrane</keyword>
<reference evidence="3 4" key="1">
    <citation type="submission" date="2018-11" db="EMBL/GenBank/DDBJ databases">
        <title>Sequencing the genomes of 1000 actinobacteria strains.</title>
        <authorList>
            <person name="Klenk H.-P."/>
        </authorList>
    </citation>
    <scope>NUCLEOTIDE SEQUENCE [LARGE SCALE GENOMIC DNA]</scope>
    <source>
        <strain evidence="3 4">DSM 9580</strain>
    </source>
</reference>
<accession>A0A3N2AU19</accession>
<evidence type="ECO:0000313" key="4">
    <source>
        <dbReference type="Proteomes" id="UP000275456"/>
    </source>
</evidence>
<protein>
    <submittedName>
        <fullName evidence="3">Uncharacterized protein</fullName>
    </submittedName>
</protein>
<keyword evidence="4" id="KW-1185">Reference proteome</keyword>
<dbReference type="EMBL" id="RKHJ01000001">
    <property type="protein sequence ID" value="ROR66531.1"/>
    <property type="molecule type" value="Genomic_DNA"/>
</dbReference>
<gene>
    <name evidence="3" type="ORF">EDD26_1915</name>
</gene>
<organism evidence="3 4">
    <name type="scientific">Agrococcus jenensis</name>
    <dbReference type="NCBI Taxonomy" id="46353"/>
    <lineage>
        <taxon>Bacteria</taxon>
        <taxon>Bacillati</taxon>
        <taxon>Actinomycetota</taxon>
        <taxon>Actinomycetes</taxon>
        <taxon>Micrococcales</taxon>
        <taxon>Microbacteriaceae</taxon>
        <taxon>Agrococcus</taxon>
    </lineage>
</organism>
<proteinExistence type="predicted"/>
<feature type="transmembrane region" description="Helical" evidence="2">
    <location>
        <begin position="65"/>
        <end position="84"/>
    </location>
</feature>
<comment type="caution">
    <text evidence="3">The sequence shown here is derived from an EMBL/GenBank/DDBJ whole genome shotgun (WGS) entry which is preliminary data.</text>
</comment>
<name>A0A3N2AU19_9MICO</name>
<evidence type="ECO:0000313" key="3">
    <source>
        <dbReference type="EMBL" id="ROR66531.1"/>
    </source>
</evidence>
<dbReference type="Proteomes" id="UP000275456">
    <property type="component" value="Unassembled WGS sequence"/>
</dbReference>
<feature type="transmembrane region" description="Helical" evidence="2">
    <location>
        <begin position="37"/>
        <end position="59"/>
    </location>
</feature>
<dbReference type="AlphaFoldDB" id="A0A3N2AU19"/>
<sequence length="279" mass="29141">MLPQPDLRPLQQPRSREADGHARRWLRAHRQPADAPAVGLAVAGWVLLLPGALLVLAALPGDADPAMPVVGGVLAGIGAALLAWRAGRRRDALRRTARLLPFAEANGLGYAQRALLGPKPAAALREGFDWVARDVLRAPDGAEWGVWRYRLLARSGHEELRGYVELPWAAAAPAPGFVAALRDAPMPLDVEVAGGTLTVTARSGWRMDDPAVQALVHRIRTLAATRDGERAAVASVPMPPIASTAAGRRQAASALLIGAGVAVAAVALAVGQALVRAAA</sequence>
<keyword evidence="2" id="KW-0472">Membrane</keyword>